<proteinExistence type="predicted"/>
<protein>
    <submittedName>
        <fullName evidence="1">Uncharacterized protein</fullName>
    </submittedName>
</protein>
<name>A0ACB8US63_9EURO</name>
<comment type="caution">
    <text evidence="1">The sequence shown here is derived from an EMBL/GenBank/DDBJ whole genome shotgun (WGS) entry which is preliminary data.</text>
</comment>
<gene>
    <name evidence="1" type="ORF">LOY88_004909</name>
</gene>
<organism evidence="1">
    <name type="scientific">Ophidiomyces ophidiicola</name>
    <dbReference type="NCBI Taxonomy" id="1387563"/>
    <lineage>
        <taxon>Eukaryota</taxon>
        <taxon>Fungi</taxon>
        <taxon>Dikarya</taxon>
        <taxon>Ascomycota</taxon>
        <taxon>Pezizomycotina</taxon>
        <taxon>Eurotiomycetes</taxon>
        <taxon>Eurotiomycetidae</taxon>
        <taxon>Onygenales</taxon>
        <taxon>Onygenaceae</taxon>
        <taxon>Ophidiomyces</taxon>
    </lineage>
</organism>
<dbReference type="EMBL" id="JALBCA010000080">
    <property type="protein sequence ID" value="KAI2384016.1"/>
    <property type="molecule type" value="Genomic_DNA"/>
</dbReference>
<evidence type="ECO:0000313" key="1">
    <source>
        <dbReference type="EMBL" id="KAI2384016.1"/>
    </source>
</evidence>
<reference evidence="1" key="1">
    <citation type="journal article" date="2022" name="bioRxiv">
        <title>Population genetic analysis of Ophidiomyces ophidiicola, the causative agent of snake fungal disease, indicates recent introductions to the USA.</title>
        <authorList>
            <person name="Ladner J.T."/>
            <person name="Palmer J.M."/>
            <person name="Ettinger C.L."/>
            <person name="Stajich J.E."/>
            <person name="Farrell T.M."/>
            <person name="Glorioso B.M."/>
            <person name="Lawson B."/>
            <person name="Price S.J."/>
            <person name="Stengle A.G."/>
            <person name="Grear D.A."/>
            <person name="Lorch J.M."/>
        </authorList>
    </citation>
    <scope>NUCLEOTIDE SEQUENCE</scope>
    <source>
        <strain evidence="1">NWHC 24266-5</strain>
    </source>
</reference>
<accession>A0ACB8US63</accession>
<sequence>MASSQGTPKNETPIVKATLSKYVPACVSTDVELKHIENGPLDENPLHKYSSNNPFSPRVREMESNPSPLSPMSQWGMPGSEDKEEVKKIAIVGGGMSGFAAYWALRKTRYHVDLFEATDDFASLTKPILGGMPPNDVKIDRSFLNCFAHTSPNLMKLCQYLKIPFISTPFNFTVSKERNIQHCRIKYLSHRMNTTSWKTWLEPSTWKLYYEIWKFHLFSMDLLGTRRRGPEDNYRTLIEGGICIQWTVGRYLDDAGYSENFMSKYLFPLAQIVWNIESPGDLRELPIQRFVAFLWTAGVFGISPTIKILRPDGDAAERLKRRILAQKNNKTIHMNSRVESVVVRPDKGHRLLHLTLSGDRMLFYDYIIFAVPPEEALRLLGDEVTDGEREILGNFQSTRVHAWLHSDNRLVPNGQVSSYINWAMFGDDVPQMPCITYRLNAFNDRTCATSPLFVTLNPMIRPALKATVAEWTYSRPVINARSLNARQHLANIQNVTNRHLMFCGSWDGYGLHEDSVRSAFWLATRYFDAKLSFDFTDSSVTYPSAPPRTVGELSLRAFLYLLGMLIWIWKSIVAGVSSLLTSFGAGMAFMPTFLPYV</sequence>